<dbReference type="Proteomes" id="UP000244248">
    <property type="component" value="Unassembled WGS sequence"/>
</dbReference>
<dbReference type="GO" id="GO:0097367">
    <property type="term" value="F:carbohydrate derivative binding"/>
    <property type="evidence" value="ECO:0007669"/>
    <property type="project" value="InterPro"/>
</dbReference>
<dbReference type="Gene3D" id="3.40.50.10490">
    <property type="entry name" value="Glucose-6-phosphate isomerase like protein, domain 1"/>
    <property type="match status" value="1"/>
</dbReference>
<dbReference type="InterPro" id="IPR046348">
    <property type="entry name" value="SIS_dom_sf"/>
</dbReference>
<dbReference type="Gene3D" id="3.30.1240.10">
    <property type="match status" value="1"/>
</dbReference>
<comment type="caution">
    <text evidence="1">The sequence shown here is derived from an EMBL/GenBank/DDBJ whole genome shotgun (WGS) entry which is preliminary data.</text>
</comment>
<keyword evidence="2" id="KW-1185">Reference proteome</keyword>
<dbReference type="Pfam" id="PF08282">
    <property type="entry name" value="Hydrolase_3"/>
    <property type="match status" value="1"/>
</dbReference>
<dbReference type="GO" id="GO:1901135">
    <property type="term" value="P:carbohydrate derivative metabolic process"/>
    <property type="evidence" value="ECO:0007669"/>
    <property type="project" value="InterPro"/>
</dbReference>
<evidence type="ECO:0008006" key="3">
    <source>
        <dbReference type="Google" id="ProtNLM"/>
    </source>
</evidence>
<dbReference type="SUPFAM" id="SSF53697">
    <property type="entry name" value="SIS domain"/>
    <property type="match status" value="1"/>
</dbReference>
<organism evidence="1 2">
    <name type="scientific">Stenotrophobium rhamnosiphilum</name>
    <dbReference type="NCBI Taxonomy" id="2029166"/>
    <lineage>
        <taxon>Bacteria</taxon>
        <taxon>Pseudomonadati</taxon>
        <taxon>Pseudomonadota</taxon>
        <taxon>Gammaproteobacteria</taxon>
        <taxon>Nevskiales</taxon>
        <taxon>Nevskiaceae</taxon>
        <taxon>Stenotrophobium</taxon>
    </lineage>
</organism>
<dbReference type="OrthoDB" id="1489290at2"/>
<evidence type="ECO:0000313" key="1">
    <source>
        <dbReference type="EMBL" id="PTU30323.1"/>
    </source>
</evidence>
<dbReference type="RefSeq" id="WP_107941267.1">
    <property type="nucleotide sequence ID" value="NZ_QANS01000006.1"/>
</dbReference>
<name>A0A2T5MCM7_9GAMM</name>
<gene>
    <name evidence="1" type="ORF">CJD38_15365</name>
</gene>
<proteinExistence type="predicted"/>
<evidence type="ECO:0000313" key="2">
    <source>
        <dbReference type="Proteomes" id="UP000244248"/>
    </source>
</evidence>
<dbReference type="SUPFAM" id="SSF56784">
    <property type="entry name" value="HAD-like"/>
    <property type="match status" value="1"/>
</dbReference>
<accession>A0A2T5MCM7</accession>
<reference evidence="1 2" key="1">
    <citation type="submission" date="2018-04" db="EMBL/GenBank/DDBJ databases">
        <title>Novel species isolated from glacier.</title>
        <authorList>
            <person name="Liu Q."/>
            <person name="Xin Y.-H."/>
        </authorList>
    </citation>
    <scope>NUCLEOTIDE SEQUENCE [LARGE SCALE GENOMIC DNA]</scope>
    <source>
        <strain evidence="1 2">GT1R17</strain>
    </source>
</reference>
<protein>
    <recommendedName>
        <fullName evidence="3">SIS domain-containing protein</fullName>
    </recommendedName>
</protein>
<sequence>MGKSYAVELDNFANTYEWAHKQDAASLGRLKHFLARWHGEHVRIVGSGGSYSAAVAAALFREIAHQSPTTPLTPIEFVSSLNRLASHSLLLSAEGKNKDVLAAAQASAQADISCAAVTLTASNPLVDFAVSNKSLRTFSYPMDWGKDGYLATNSLIGTVLIIYRMFFGEKRFSESLAHLFSQPRLTKRRNELAIFPSVEEAKRRGILLIYSAQAKPFAVDFESKAAESGLVSVQITDLRQFAHGRHLQLAVRQQPPFVICVYSETDSALAREITSHLPDRNFHEIKIDGISDQDVCVAGLVDAMYLIEAFAKDADYDPGQPDVPEFGRRIHAIDIRKVSAAPQPAKQDILELAARRKMGGVKSNLVSPLVKEAAERYWGKITRTKFKAIVFDFDGTLCRTENRYEGMPASIVDLICPLVSQGLVFAIATGRGDSLRDSLLQSFPSEMHSSIVVGYYSGAYIRSLDQPFEKPVANPEFEELWNWLNCSPYADLLKPLDSLVRGGQFSLRIPDAQRSARLRSAIGAWLYEKRKSSWRVFSSGHSIDVLDGVTSKRKVVSEIARKYGLQEDTQILRLGDSGHEEGNDFELLDQGLSLSCDKVSANLAACWNFGPAGNKQADVTSWYLQSITSQQNLFEIDERTLLLKIFEQVPTA</sequence>
<dbReference type="AlphaFoldDB" id="A0A2T5MCM7"/>
<dbReference type="InterPro" id="IPR023214">
    <property type="entry name" value="HAD_sf"/>
</dbReference>
<dbReference type="Gene3D" id="3.40.50.1000">
    <property type="entry name" value="HAD superfamily/HAD-like"/>
    <property type="match status" value="1"/>
</dbReference>
<dbReference type="InterPro" id="IPR036412">
    <property type="entry name" value="HAD-like_sf"/>
</dbReference>
<dbReference type="EMBL" id="QANS01000006">
    <property type="protein sequence ID" value="PTU30323.1"/>
    <property type="molecule type" value="Genomic_DNA"/>
</dbReference>